<comment type="catalytic activity">
    <reaction evidence="1">
        <text>Endohydrolysis of (1-&gt;4)-alpha-D-glucosidic linkages in polysaccharides containing three or more (1-&gt;4)-alpha-linked D-glucose units.</text>
        <dbReference type="EC" id="3.2.1.1"/>
    </reaction>
</comment>
<dbReference type="InterPro" id="IPR013783">
    <property type="entry name" value="Ig-like_fold"/>
</dbReference>
<evidence type="ECO:0000256" key="1">
    <source>
        <dbReference type="ARBA" id="ARBA00000548"/>
    </source>
</evidence>
<keyword evidence="6" id="KW-0472">Membrane</keyword>
<keyword evidence="7" id="KW-0121">Carboxypeptidase</keyword>
<dbReference type="GO" id="GO:0030246">
    <property type="term" value="F:carbohydrate binding"/>
    <property type="evidence" value="ECO:0007669"/>
    <property type="project" value="InterPro"/>
</dbReference>
<keyword evidence="6" id="KW-0812">Transmembrane</keyword>
<dbReference type="Gene3D" id="2.60.40.10">
    <property type="entry name" value="Immunoglobulins"/>
    <property type="match status" value="1"/>
</dbReference>
<reference evidence="7 8" key="1">
    <citation type="submission" date="2019-03" db="EMBL/GenBank/DDBJ databases">
        <title>Genomic analyses of the natural microbiome of Caenorhabditis elegans.</title>
        <authorList>
            <person name="Samuel B."/>
        </authorList>
    </citation>
    <scope>NUCLEOTIDE SEQUENCE [LARGE SCALE GENOMIC DNA]</scope>
    <source>
        <strain evidence="7 8">JUb18</strain>
    </source>
</reference>
<dbReference type="Pfam" id="PF13620">
    <property type="entry name" value="CarboxypepD_reg"/>
    <property type="match status" value="1"/>
</dbReference>
<gene>
    <name evidence="7" type="ORF">EDF62_0004</name>
</gene>
<evidence type="ECO:0000256" key="5">
    <source>
        <dbReference type="SAM" id="MobiDB-lite"/>
    </source>
</evidence>
<keyword evidence="7" id="KW-0378">Hydrolase</keyword>
<dbReference type="InterPro" id="IPR008969">
    <property type="entry name" value="CarboxyPept-like_regulatory"/>
</dbReference>
<evidence type="ECO:0000256" key="2">
    <source>
        <dbReference type="ARBA" id="ARBA00012595"/>
    </source>
</evidence>
<dbReference type="SUPFAM" id="SSF49464">
    <property type="entry name" value="Carboxypeptidase regulatory domain-like"/>
    <property type="match status" value="1"/>
</dbReference>
<dbReference type="PANTHER" id="PTHR23303">
    <property type="entry name" value="CARBOXYPEPTIDASE REGULATORY REGION-CONTAINING"/>
    <property type="match status" value="1"/>
</dbReference>
<accession>A0A4R6S645</accession>
<comment type="caution">
    <text evidence="7">The sequence shown here is derived from an EMBL/GenBank/DDBJ whole genome shotgun (WGS) entry which is preliminary data.</text>
</comment>
<keyword evidence="8" id="KW-1185">Reference proteome</keyword>
<sequence length="682" mass="67743">MMSPGLVRHGAATYDIHMGETRRRTVASIAAALLIGLTLGGGIAPAHAVTTPSWAEWDPLTGVGGAYSTGFTLPGTPAITAQAKTDSRAGQVGVISGASTWLAPSTPVGLKYGSSKNLPYLNLRPKADNSASPSSTTYTFAQPTPTSNWAFVLGDIDADQLQIRAVGPDGVALTAAQLGFRGGFNYCAPGLAGKPSCTGDAADVPQWDPATLTLLGNDAAADTNGAAAWFEPVAPISALTFSFTRRSGFPVYQTWFTALTRDIAGTVTAQSGDGSGATLTLTDPSGAVVATAVTVAGGGYSFPGVQASAGYTVSVQAPSGQIVDGPARKPANLSEADATVDFNVRDIVPVAVSGIVTESDGTPVPGATVTIPGVGSVTTAADGSYLFDTVPVGTYQPELTVPPGFNLQTVAPPFTVPPGSEVPITGEDFVISALPSLSGQVTEAGSAASGVTVTASGPGGTFSTVTATDGSYSFPGLIDGEYVITVTAPDGTVPDGPLTRTTVVAGSSVTGIDFALQRTGSLAGTVVAGGVPRAGVGILIDGPNGQAALTTDAAGEYDLGGLLPGSYTITVTAPEGYRVSGAGTRTVTITAAGEAVVDQDFVLIVEDVAPPTTTPPTTTPPTTVPPTGPPAVPAVPTEAVAHGKGLASTGAGSALVPMLGIAAGALILLGAGALVVRAVRKR</sequence>
<keyword evidence="3" id="KW-0732">Signal</keyword>
<evidence type="ECO:0000256" key="3">
    <source>
        <dbReference type="ARBA" id="ARBA00022729"/>
    </source>
</evidence>
<evidence type="ECO:0000256" key="6">
    <source>
        <dbReference type="SAM" id="Phobius"/>
    </source>
</evidence>
<dbReference type="EMBL" id="SNYA01000001">
    <property type="protein sequence ID" value="TDP95329.1"/>
    <property type="molecule type" value="Genomic_DNA"/>
</dbReference>
<evidence type="ECO:0000256" key="4">
    <source>
        <dbReference type="ARBA" id="ARBA00030238"/>
    </source>
</evidence>
<feature type="compositionally biased region" description="Pro residues" evidence="5">
    <location>
        <begin position="612"/>
        <end position="633"/>
    </location>
</feature>
<evidence type="ECO:0000313" key="7">
    <source>
        <dbReference type="EMBL" id="TDP95329.1"/>
    </source>
</evidence>
<keyword evidence="6" id="KW-1133">Transmembrane helix</keyword>
<dbReference type="AlphaFoldDB" id="A0A4R6S645"/>
<dbReference type="OrthoDB" id="5137684at2"/>
<feature type="region of interest" description="Disordered" evidence="5">
    <location>
        <begin position="609"/>
        <end position="633"/>
    </location>
</feature>
<dbReference type="SUPFAM" id="SSF49452">
    <property type="entry name" value="Starch-binding domain-like"/>
    <property type="match status" value="2"/>
</dbReference>
<dbReference type="GO" id="GO:0004556">
    <property type="term" value="F:alpha-amylase activity"/>
    <property type="evidence" value="ECO:0007669"/>
    <property type="project" value="UniProtKB-EC"/>
</dbReference>
<dbReference type="Gene3D" id="2.60.40.1120">
    <property type="entry name" value="Carboxypeptidase-like, regulatory domain"/>
    <property type="match status" value="3"/>
</dbReference>
<dbReference type="GO" id="GO:0005975">
    <property type="term" value="P:carbohydrate metabolic process"/>
    <property type="evidence" value="ECO:0007669"/>
    <property type="project" value="UniProtKB-ARBA"/>
</dbReference>
<evidence type="ECO:0000313" key="8">
    <source>
        <dbReference type="Proteomes" id="UP000295601"/>
    </source>
</evidence>
<name>A0A4R6S645_9MICO</name>
<protein>
    <recommendedName>
        <fullName evidence="2">alpha-amylase</fullName>
        <ecNumber evidence="2">3.2.1.1</ecNumber>
    </recommendedName>
    <alternativeName>
        <fullName evidence="4">1,4-alpha-D-glucan glucanohydrolase</fullName>
    </alternativeName>
</protein>
<dbReference type="GO" id="GO:0004180">
    <property type="term" value="F:carboxypeptidase activity"/>
    <property type="evidence" value="ECO:0007669"/>
    <property type="project" value="UniProtKB-KW"/>
</dbReference>
<dbReference type="InterPro" id="IPR051417">
    <property type="entry name" value="SDr/BOS_complex"/>
</dbReference>
<dbReference type="InterPro" id="IPR013784">
    <property type="entry name" value="Carb-bd-like_fold"/>
</dbReference>
<feature type="transmembrane region" description="Helical" evidence="6">
    <location>
        <begin position="654"/>
        <end position="676"/>
    </location>
</feature>
<organism evidence="7 8">
    <name type="scientific">Leucobacter luti</name>
    <dbReference type="NCBI Taxonomy" id="340320"/>
    <lineage>
        <taxon>Bacteria</taxon>
        <taxon>Bacillati</taxon>
        <taxon>Actinomycetota</taxon>
        <taxon>Actinomycetes</taxon>
        <taxon>Micrococcales</taxon>
        <taxon>Microbacteriaceae</taxon>
        <taxon>Leucobacter</taxon>
    </lineage>
</organism>
<dbReference type="EC" id="3.2.1.1" evidence="2"/>
<dbReference type="Proteomes" id="UP000295601">
    <property type="component" value="Unassembled WGS sequence"/>
</dbReference>
<keyword evidence="7" id="KW-0645">Protease</keyword>
<proteinExistence type="predicted"/>